<name>A0ABM9G9S3_9BACL</name>
<accession>A0ABM9G9S3</accession>
<organism evidence="1 2">
    <name type="scientific">Paenibacillus melissococcoides</name>
    <dbReference type="NCBI Taxonomy" id="2912268"/>
    <lineage>
        <taxon>Bacteria</taxon>
        <taxon>Bacillati</taxon>
        <taxon>Bacillota</taxon>
        <taxon>Bacilli</taxon>
        <taxon>Bacillales</taxon>
        <taxon>Paenibacillaceae</taxon>
        <taxon>Paenibacillus</taxon>
    </lineage>
</organism>
<evidence type="ECO:0008006" key="3">
    <source>
        <dbReference type="Google" id="ProtNLM"/>
    </source>
</evidence>
<evidence type="ECO:0000313" key="2">
    <source>
        <dbReference type="Proteomes" id="UP001154322"/>
    </source>
</evidence>
<protein>
    <recommendedName>
        <fullName evidence="3">Phage tail tape measure protein</fullName>
    </recommendedName>
</protein>
<gene>
    <name evidence="1" type="ORF">WJ0W_005989</name>
</gene>
<reference evidence="1" key="1">
    <citation type="submission" date="2022-06" db="EMBL/GenBank/DDBJ databases">
        <authorList>
            <person name="Dietemann V."/>
            <person name="Ory F."/>
            <person name="Dainat B."/>
            <person name="Oberhansli S."/>
        </authorList>
    </citation>
    <scope>NUCLEOTIDE SEQUENCE</scope>
    <source>
        <strain evidence="1">Ena-SAMPLE-TAB-26-04-2022-14:26:32:270-5432</strain>
    </source>
</reference>
<sequence>MTSLFATGYGIYKDYYKDMSDIEFAEAFSAGISDSIRIFKTSGSGMSQAIQTLGAAATSANVPLEEQLAIVGMLQATMSGS</sequence>
<proteinExistence type="predicted"/>
<keyword evidence="2" id="KW-1185">Reference proteome</keyword>
<comment type="caution">
    <text evidence="1">The sequence shown here is derived from an EMBL/GenBank/DDBJ whole genome shotgun (WGS) entry which is preliminary data.</text>
</comment>
<dbReference type="EMBL" id="CALYLO010000012">
    <property type="protein sequence ID" value="CAH8248805.1"/>
    <property type="molecule type" value="Genomic_DNA"/>
</dbReference>
<evidence type="ECO:0000313" key="1">
    <source>
        <dbReference type="EMBL" id="CAH8248805.1"/>
    </source>
</evidence>
<dbReference type="Proteomes" id="UP001154322">
    <property type="component" value="Unassembled WGS sequence"/>
</dbReference>